<keyword evidence="9 12" id="KW-1133">Transmembrane helix</keyword>
<comment type="caution">
    <text evidence="13">The sequence shown here is derived from an EMBL/GenBank/DDBJ whole genome shotgun (WGS) entry which is preliminary data.</text>
</comment>
<dbReference type="GO" id="GO:0070069">
    <property type="term" value="C:cytochrome complex"/>
    <property type="evidence" value="ECO:0007669"/>
    <property type="project" value="InterPro"/>
</dbReference>
<organism evidence="13 14">
    <name type="scientific">Rhodopila globiformis</name>
    <name type="common">Rhodopseudomonas globiformis</name>
    <dbReference type="NCBI Taxonomy" id="1071"/>
    <lineage>
        <taxon>Bacteria</taxon>
        <taxon>Pseudomonadati</taxon>
        <taxon>Pseudomonadota</taxon>
        <taxon>Alphaproteobacteria</taxon>
        <taxon>Acetobacterales</taxon>
        <taxon>Acetobacteraceae</taxon>
        <taxon>Rhodopila</taxon>
    </lineage>
</organism>
<evidence type="ECO:0000256" key="5">
    <source>
        <dbReference type="ARBA" id="ARBA00022617"/>
    </source>
</evidence>
<dbReference type="PANTHER" id="PTHR30365">
    <property type="entry name" value="CYTOCHROME D UBIQUINOL OXIDASE"/>
    <property type="match status" value="1"/>
</dbReference>
<evidence type="ECO:0000313" key="14">
    <source>
        <dbReference type="Proteomes" id="UP000239724"/>
    </source>
</evidence>
<dbReference type="PANTHER" id="PTHR30365:SF14">
    <property type="entry name" value="CYTOCHROME BD MENAQUINOL OXIDASE SUBUNIT I-RELATED"/>
    <property type="match status" value="1"/>
</dbReference>
<keyword evidence="7" id="KW-0479">Metal-binding</keyword>
<evidence type="ECO:0000256" key="9">
    <source>
        <dbReference type="ARBA" id="ARBA00022989"/>
    </source>
</evidence>
<proteinExistence type="inferred from homology"/>
<feature type="transmembrane region" description="Helical" evidence="12">
    <location>
        <begin position="138"/>
        <end position="157"/>
    </location>
</feature>
<keyword evidence="6 12" id="KW-0812">Transmembrane</keyword>
<dbReference type="OrthoDB" id="9807042at2"/>
<keyword evidence="8" id="KW-0249">Electron transport</keyword>
<keyword evidence="14" id="KW-1185">Reference proteome</keyword>
<evidence type="ECO:0000256" key="4">
    <source>
        <dbReference type="ARBA" id="ARBA00022475"/>
    </source>
</evidence>
<feature type="transmembrane region" description="Helical" evidence="12">
    <location>
        <begin position="104"/>
        <end position="126"/>
    </location>
</feature>
<evidence type="ECO:0000256" key="3">
    <source>
        <dbReference type="ARBA" id="ARBA00022448"/>
    </source>
</evidence>
<feature type="transmembrane region" description="Helical" evidence="12">
    <location>
        <begin position="192"/>
        <end position="214"/>
    </location>
</feature>
<keyword evidence="11 12" id="KW-0472">Membrane</keyword>
<evidence type="ECO:0000256" key="11">
    <source>
        <dbReference type="ARBA" id="ARBA00023136"/>
    </source>
</evidence>
<accession>A0A2S6NET3</accession>
<dbReference type="Pfam" id="PF01654">
    <property type="entry name" value="Cyt_bd_oxida_I"/>
    <property type="match status" value="1"/>
</dbReference>
<evidence type="ECO:0000256" key="6">
    <source>
        <dbReference type="ARBA" id="ARBA00022692"/>
    </source>
</evidence>
<name>A0A2S6NET3_RHOGL</name>
<evidence type="ECO:0000256" key="10">
    <source>
        <dbReference type="ARBA" id="ARBA00023004"/>
    </source>
</evidence>
<evidence type="ECO:0000313" key="13">
    <source>
        <dbReference type="EMBL" id="PPQ33110.1"/>
    </source>
</evidence>
<protein>
    <recommendedName>
        <fullName evidence="15">Cytochrome ubiquinol oxidase subunit I</fullName>
    </recommendedName>
</protein>
<gene>
    <name evidence="13" type="ORF">CCS01_14950</name>
</gene>
<dbReference type="Proteomes" id="UP000239724">
    <property type="component" value="Unassembled WGS sequence"/>
</dbReference>
<keyword evidence="5" id="KW-0349">Heme</keyword>
<evidence type="ECO:0000256" key="8">
    <source>
        <dbReference type="ARBA" id="ARBA00022982"/>
    </source>
</evidence>
<dbReference type="EMBL" id="NHRY01000154">
    <property type="protein sequence ID" value="PPQ33110.1"/>
    <property type="molecule type" value="Genomic_DNA"/>
</dbReference>
<keyword evidence="3" id="KW-0813">Transport</keyword>
<reference evidence="13 14" key="1">
    <citation type="journal article" date="2018" name="Arch. Microbiol.">
        <title>New insights into the metabolic potential of the phototrophic purple bacterium Rhodopila globiformis DSM 161(T) from its draft genome sequence and evidence for a vanadium-dependent nitrogenase.</title>
        <authorList>
            <person name="Imhoff J.F."/>
            <person name="Rahn T."/>
            <person name="Kunzel S."/>
            <person name="Neulinger S.C."/>
        </authorList>
    </citation>
    <scope>NUCLEOTIDE SEQUENCE [LARGE SCALE GENOMIC DNA]</scope>
    <source>
        <strain evidence="13 14">DSM 161</strain>
    </source>
</reference>
<dbReference type="InterPro" id="IPR002585">
    <property type="entry name" value="Cyt-d_ubiquinol_oxidase_su_1"/>
</dbReference>
<evidence type="ECO:0000256" key="1">
    <source>
        <dbReference type="ARBA" id="ARBA00004651"/>
    </source>
</evidence>
<dbReference type="GO" id="GO:0020037">
    <property type="term" value="F:heme binding"/>
    <property type="evidence" value="ECO:0007669"/>
    <property type="project" value="TreeGrafter"/>
</dbReference>
<keyword evidence="10" id="KW-0408">Iron</keyword>
<evidence type="ECO:0008006" key="15">
    <source>
        <dbReference type="Google" id="ProtNLM"/>
    </source>
</evidence>
<keyword evidence="4" id="KW-1003">Cell membrane</keyword>
<dbReference type="AlphaFoldDB" id="A0A2S6NET3"/>
<dbReference type="GO" id="GO:0019646">
    <property type="term" value="P:aerobic electron transport chain"/>
    <property type="evidence" value="ECO:0007669"/>
    <property type="project" value="InterPro"/>
</dbReference>
<dbReference type="GO" id="GO:0046872">
    <property type="term" value="F:metal ion binding"/>
    <property type="evidence" value="ECO:0007669"/>
    <property type="project" value="UniProtKB-KW"/>
</dbReference>
<dbReference type="GO" id="GO:0009055">
    <property type="term" value="F:electron transfer activity"/>
    <property type="evidence" value="ECO:0007669"/>
    <property type="project" value="InterPro"/>
</dbReference>
<dbReference type="GO" id="GO:0016682">
    <property type="term" value="F:oxidoreductase activity, acting on diphenols and related substances as donors, oxygen as acceptor"/>
    <property type="evidence" value="ECO:0007669"/>
    <property type="project" value="TreeGrafter"/>
</dbReference>
<evidence type="ECO:0000256" key="12">
    <source>
        <dbReference type="SAM" id="Phobius"/>
    </source>
</evidence>
<comment type="subcellular location">
    <subcellularLocation>
        <location evidence="1">Cell membrane</location>
        <topology evidence="1">Multi-pass membrane protein</topology>
    </subcellularLocation>
</comment>
<dbReference type="GO" id="GO:0005886">
    <property type="term" value="C:plasma membrane"/>
    <property type="evidence" value="ECO:0007669"/>
    <property type="project" value="UniProtKB-SubCell"/>
</dbReference>
<comment type="similarity">
    <text evidence="2">Belongs to the cytochrome ubiquinol oxidase subunit 1 family.</text>
</comment>
<evidence type="ECO:0000256" key="2">
    <source>
        <dbReference type="ARBA" id="ARBA00009819"/>
    </source>
</evidence>
<sequence length="248" mass="27279">MLSMTLWLLTFLVPLQIFLGDQHGLNTAAYQPAKLAAIEARWDTQPSFPLTLFAIPDPANETNRYAIEVPYLGSLILTHSLHGEIKGLKTFRPEDRPPVAIPFFAFRIMVGIGFLMLAVVATSWWLRYRHRLFDSPWFLRLCLAMGPLGFVAVLAGWTTTEVGRQPWTVYGMLRTVDSTPPSLTGGDVLASLMAYMAVYLIIYPSAAVIAARLVRNGPATAPESVAPIESGRPSAPVNVELLPEGKTL</sequence>
<evidence type="ECO:0000256" key="7">
    <source>
        <dbReference type="ARBA" id="ARBA00022723"/>
    </source>
</evidence>